<evidence type="ECO:0000256" key="7">
    <source>
        <dbReference type="ARBA" id="ARBA00023163"/>
    </source>
</evidence>
<comment type="similarity">
    <text evidence="3">Belongs to the CNOT2/3/5 family.</text>
</comment>
<keyword evidence="6" id="KW-0805">Transcription regulation</keyword>
<dbReference type="PANTHER" id="PTHR23326">
    <property type="entry name" value="CCR4 NOT-RELATED"/>
    <property type="match status" value="1"/>
</dbReference>
<accession>A0AAU9N0C8</accession>
<evidence type="ECO:0000259" key="9">
    <source>
        <dbReference type="Pfam" id="PF04065"/>
    </source>
</evidence>
<evidence type="ECO:0000256" key="3">
    <source>
        <dbReference type="ARBA" id="ARBA00007682"/>
    </source>
</evidence>
<name>A0AAU9N0C8_9ASTR</name>
<sequence>MGAGRKLHGEIDRVLKKVQESVDVFDSIWNKVYNTENANQKEKFEAGLKKEIKKLKRFRDQINTWIHFSEIKDKQALMDACKIIEREMERFRIFEETKTISFSKEGVGQQPKTDPAKSETRDWLNNTDDLVDAIFNPIEDLFGLQDVAHCSSMLEVSWTRSPKNEFGCERTRESFGLPTSSFPGIRHQVDFVLEVALTLDG</sequence>
<evidence type="ECO:0000256" key="8">
    <source>
        <dbReference type="ARBA" id="ARBA00023242"/>
    </source>
</evidence>
<dbReference type="GO" id="GO:0005737">
    <property type="term" value="C:cytoplasm"/>
    <property type="evidence" value="ECO:0007669"/>
    <property type="project" value="UniProtKB-SubCell"/>
</dbReference>
<proteinExistence type="inferred from homology"/>
<evidence type="ECO:0000256" key="5">
    <source>
        <dbReference type="ARBA" id="ARBA00022491"/>
    </source>
</evidence>
<keyword evidence="8" id="KW-0539">Nucleus</keyword>
<feature type="domain" description="CCR4-Not complex component Not N-terminal" evidence="9">
    <location>
        <begin position="5"/>
        <end position="127"/>
    </location>
</feature>
<dbReference type="AlphaFoldDB" id="A0AAU9N0C8"/>
<evidence type="ECO:0000313" key="11">
    <source>
        <dbReference type="Proteomes" id="UP001157418"/>
    </source>
</evidence>
<keyword evidence="5" id="KW-0678">Repressor</keyword>
<evidence type="ECO:0000256" key="2">
    <source>
        <dbReference type="ARBA" id="ARBA00004496"/>
    </source>
</evidence>
<reference evidence="10 11" key="1">
    <citation type="submission" date="2022-01" db="EMBL/GenBank/DDBJ databases">
        <authorList>
            <person name="Xiong W."/>
            <person name="Schranz E."/>
        </authorList>
    </citation>
    <scope>NUCLEOTIDE SEQUENCE [LARGE SCALE GENOMIC DNA]</scope>
</reference>
<dbReference type="EMBL" id="CAKMRJ010003334">
    <property type="protein sequence ID" value="CAH1431507.1"/>
    <property type="molecule type" value="Genomic_DNA"/>
</dbReference>
<dbReference type="InterPro" id="IPR007207">
    <property type="entry name" value="Not_N"/>
</dbReference>
<keyword evidence="4" id="KW-0963">Cytoplasm</keyword>
<dbReference type="Proteomes" id="UP001157418">
    <property type="component" value="Unassembled WGS sequence"/>
</dbReference>
<gene>
    <name evidence="10" type="ORF">LVIROSA_LOCUS18219</name>
</gene>
<evidence type="ECO:0000313" key="10">
    <source>
        <dbReference type="EMBL" id="CAH1431507.1"/>
    </source>
</evidence>
<dbReference type="GO" id="GO:0005634">
    <property type="term" value="C:nucleus"/>
    <property type="evidence" value="ECO:0007669"/>
    <property type="project" value="UniProtKB-SubCell"/>
</dbReference>
<keyword evidence="11" id="KW-1185">Reference proteome</keyword>
<dbReference type="GO" id="GO:0030015">
    <property type="term" value="C:CCR4-NOT core complex"/>
    <property type="evidence" value="ECO:0007669"/>
    <property type="project" value="InterPro"/>
</dbReference>
<organism evidence="10 11">
    <name type="scientific">Lactuca virosa</name>
    <dbReference type="NCBI Taxonomy" id="75947"/>
    <lineage>
        <taxon>Eukaryota</taxon>
        <taxon>Viridiplantae</taxon>
        <taxon>Streptophyta</taxon>
        <taxon>Embryophyta</taxon>
        <taxon>Tracheophyta</taxon>
        <taxon>Spermatophyta</taxon>
        <taxon>Magnoliopsida</taxon>
        <taxon>eudicotyledons</taxon>
        <taxon>Gunneridae</taxon>
        <taxon>Pentapetalae</taxon>
        <taxon>asterids</taxon>
        <taxon>campanulids</taxon>
        <taxon>Asterales</taxon>
        <taxon>Asteraceae</taxon>
        <taxon>Cichorioideae</taxon>
        <taxon>Cichorieae</taxon>
        <taxon>Lactucinae</taxon>
        <taxon>Lactuca</taxon>
    </lineage>
</organism>
<comment type="caution">
    <text evidence="10">The sequence shown here is derived from an EMBL/GenBank/DDBJ whole genome shotgun (WGS) entry which is preliminary data.</text>
</comment>
<comment type="subcellular location">
    <subcellularLocation>
        <location evidence="2">Cytoplasm</location>
    </subcellularLocation>
    <subcellularLocation>
        <location evidence="1">Nucleus</location>
    </subcellularLocation>
</comment>
<evidence type="ECO:0000256" key="6">
    <source>
        <dbReference type="ARBA" id="ARBA00023015"/>
    </source>
</evidence>
<dbReference type="Pfam" id="PF04065">
    <property type="entry name" value="Not3"/>
    <property type="match status" value="1"/>
</dbReference>
<keyword evidence="7" id="KW-0804">Transcription</keyword>
<dbReference type="InterPro" id="IPR040168">
    <property type="entry name" value="Not2/3/5"/>
</dbReference>
<evidence type="ECO:0000256" key="4">
    <source>
        <dbReference type="ARBA" id="ARBA00022490"/>
    </source>
</evidence>
<protein>
    <recommendedName>
        <fullName evidence="9">CCR4-Not complex component Not N-terminal domain-containing protein</fullName>
    </recommendedName>
</protein>
<evidence type="ECO:0000256" key="1">
    <source>
        <dbReference type="ARBA" id="ARBA00004123"/>
    </source>
</evidence>
<dbReference type="GO" id="GO:0006355">
    <property type="term" value="P:regulation of DNA-templated transcription"/>
    <property type="evidence" value="ECO:0007669"/>
    <property type="project" value="InterPro"/>
</dbReference>